<evidence type="ECO:0000256" key="2">
    <source>
        <dbReference type="ARBA" id="ARBA00022692"/>
    </source>
</evidence>
<dbReference type="Proteomes" id="UP000001554">
    <property type="component" value="Chromosome 2"/>
</dbReference>
<keyword evidence="2" id="KW-0812">Transmembrane</keyword>
<evidence type="ECO:0000256" key="5">
    <source>
        <dbReference type="ARBA" id="ARBA00023136"/>
    </source>
</evidence>
<dbReference type="OrthoDB" id="270970at2759"/>
<dbReference type="AlphaFoldDB" id="A0A9J7NDR1"/>
<dbReference type="Gene3D" id="2.60.40.150">
    <property type="entry name" value="C2 domain"/>
    <property type="match status" value="1"/>
</dbReference>
<dbReference type="Pfam" id="PF00168">
    <property type="entry name" value="C2"/>
    <property type="match status" value="1"/>
</dbReference>
<evidence type="ECO:0000259" key="6">
    <source>
        <dbReference type="PROSITE" id="PS50004"/>
    </source>
</evidence>
<dbReference type="GeneID" id="118432393"/>
<reference evidence="7" key="1">
    <citation type="journal article" date="2020" name="Nat. Ecol. Evol.">
        <title>Deeply conserved synteny resolves early events in vertebrate evolution.</title>
        <authorList>
            <person name="Simakov O."/>
            <person name="Marletaz F."/>
            <person name="Yue J.X."/>
            <person name="O'Connell B."/>
            <person name="Jenkins J."/>
            <person name="Brandt A."/>
            <person name="Calef R."/>
            <person name="Tung C.H."/>
            <person name="Huang T.K."/>
            <person name="Schmutz J."/>
            <person name="Satoh N."/>
            <person name="Yu J.K."/>
            <person name="Putnam N.H."/>
            <person name="Green R.E."/>
            <person name="Rokhsar D.S."/>
        </authorList>
    </citation>
    <scope>NUCLEOTIDE SEQUENCE [LARGE SCALE GENOMIC DNA]</scope>
    <source>
        <strain evidence="7">S238N-H82</strain>
    </source>
</reference>
<keyword evidence="4" id="KW-1133">Transmembrane helix</keyword>
<dbReference type="InterPro" id="IPR037721">
    <property type="entry name" value="Ferlin"/>
</dbReference>
<comment type="subcellular location">
    <subcellularLocation>
        <location evidence="1">Membrane</location>
        <topology evidence="1">Single-pass membrane protein</topology>
    </subcellularLocation>
</comment>
<reference evidence="8" key="2">
    <citation type="submission" date="2025-08" db="UniProtKB">
        <authorList>
            <consortium name="RefSeq"/>
        </authorList>
    </citation>
    <scope>IDENTIFICATION</scope>
    <source>
        <strain evidence="8">S238N-H82</strain>
        <tissue evidence="8">Testes</tissue>
    </source>
</reference>
<evidence type="ECO:0000256" key="4">
    <source>
        <dbReference type="ARBA" id="ARBA00022989"/>
    </source>
</evidence>
<gene>
    <name evidence="8" type="primary">LOC118432393</name>
</gene>
<evidence type="ECO:0000256" key="1">
    <source>
        <dbReference type="ARBA" id="ARBA00004167"/>
    </source>
</evidence>
<dbReference type="CDD" id="cd04017">
    <property type="entry name" value="C2D_Ferlin"/>
    <property type="match status" value="1"/>
</dbReference>
<dbReference type="PANTHER" id="PTHR12546">
    <property type="entry name" value="FER-1-LIKE"/>
    <property type="match status" value="1"/>
</dbReference>
<keyword evidence="3" id="KW-0677">Repeat</keyword>
<dbReference type="InterPro" id="IPR000008">
    <property type="entry name" value="C2_dom"/>
</dbReference>
<keyword evidence="7" id="KW-1185">Reference proteome</keyword>
<protein>
    <submittedName>
        <fullName evidence="8">Otoferlin-like</fullName>
    </submittedName>
</protein>
<dbReference type="InterPro" id="IPR012561">
    <property type="entry name" value="Ferlin_B-domain"/>
</dbReference>
<organism evidence="7 8">
    <name type="scientific">Branchiostoma floridae</name>
    <name type="common">Florida lancelet</name>
    <name type="synonym">Amphioxus</name>
    <dbReference type="NCBI Taxonomy" id="7739"/>
    <lineage>
        <taxon>Eukaryota</taxon>
        <taxon>Metazoa</taxon>
        <taxon>Chordata</taxon>
        <taxon>Cephalochordata</taxon>
        <taxon>Leptocardii</taxon>
        <taxon>Amphioxiformes</taxon>
        <taxon>Branchiostomatidae</taxon>
        <taxon>Branchiostoma</taxon>
    </lineage>
</organism>
<dbReference type="InterPro" id="IPR037723">
    <property type="entry name" value="C2D_Ferlin"/>
</dbReference>
<dbReference type="SMART" id="SM00239">
    <property type="entry name" value="C2"/>
    <property type="match status" value="1"/>
</dbReference>
<dbReference type="GO" id="GO:0016020">
    <property type="term" value="C:membrane"/>
    <property type="evidence" value="ECO:0007669"/>
    <property type="project" value="UniProtKB-SubCell"/>
</dbReference>
<evidence type="ECO:0000313" key="8">
    <source>
        <dbReference type="RefSeq" id="XP_035699842.1"/>
    </source>
</evidence>
<evidence type="ECO:0000256" key="3">
    <source>
        <dbReference type="ARBA" id="ARBA00022737"/>
    </source>
</evidence>
<evidence type="ECO:0000313" key="7">
    <source>
        <dbReference type="Proteomes" id="UP000001554"/>
    </source>
</evidence>
<name>A0A9J7NDR1_BRAFL</name>
<dbReference type="SMART" id="SM01201">
    <property type="entry name" value="FerB"/>
    <property type="match status" value="1"/>
</dbReference>
<dbReference type="KEGG" id="bfo:118432393"/>
<proteinExistence type="predicted"/>
<dbReference type="Pfam" id="PF08150">
    <property type="entry name" value="FerB"/>
    <property type="match status" value="1"/>
</dbReference>
<accession>A0A9J7NDR1</accession>
<dbReference type="PANTHER" id="PTHR12546:SF60">
    <property type="entry name" value="MISFIRE, ISOFORM F"/>
    <property type="match status" value="1"/>
</dbReference>
<feature type="domain" description="C2" evidence="6">
    <location>
        <begin position="134"/>
        <end position="255"/>
    </location>
</feature>
<dbReference type="InterPro" id="IPR035892">
    <property type="entry name" value="C2_domain_sf"/>
</dbReference>
<keyword evidence="5" id="KW-0472">Membrane</keyword>
<sequence length="255" mass="28523">MSAPVRASTYKDKLKQTQSFVNKLKVLNIEPQDSLPDIFIWMLSNNKRIAYTRFPSRDILYSIVAEETGVNCGKVQTLFLKLPGKRGTGPSGWTIQAKLQLYLWLGLNKHKKDFLGGLPKGYEQTKAIQSAGRLQSVPPVTLKYEERQTFQLRAHMYQARSLVASDASGLSDPFARVVFSTRSMKTEVISETLAPTWDQLLVFDDLTLFGNPKSMAEEPPTIVIEIFDQDTVDTSKQVVGPARSSLLTNHPTTAN</sequence>
<dbReference type="PROSITE" id="PS50004">
    <property type="entry name" value="C2"/>
    <property type="match status" value="1"/>
</dbReference>
<dbReference type="RefSeq" id="XP_035699842.1">
    <property type="nucleotide sequence ID" value="XM_035843949.1"/>
</dbReference>
<dbReference type="SUPFAM" id="SSF49562">
    <property type="entry name" value="C2 domain (Calcium/lipid-binding domain, CaLB)"/>
    <property type="match status" value="1"/>
</dbReference>